<sequence length="99" mass="10538">MKSSDGFSIQARKVDDLSKLHLDMSGKGASCGGSFSTALGTYVVVAAWLLGPVNTSSAAIERQPLAAEVHARLWKFRRIRLDVTLGSRPPGTENATGHN</sequence>
<organism evidence="1">
    <name type="scientific">Fusarium pseudograminearum CS3427</name>
    <dbReference type="NCBI Taxonomy" id="1318457"/>
    <lineage>
        <taxon>Eukaryota</taxon>
        <taxon>Fungi</taxon>
        <taxon>Dikarya</taxon>
        <taxon>Ascomycota</taxon>
        <taxon>Pezizomycotina</taxon>
        <taxon>Sordariomycetes</taxon>
        <taxon>Hypocreomycetidae</taxon>
        <taxon>Hypocreales</taxon>
        <taxon>Nectriaceae</taxon>
        <taxon>Fusarium</taxon>
    </lineage>
</organism>
<name>A0A096PCR8_FUSPS</name>
<evidence type="ECO:0000313" key="1">
    <source>
        <dbReference type="EMBL" id="CEG02478.1"/>
    </source>
</evidence>
<reference evidence="1" key="1">
    <citation type="submission" date="2013-05" db="EMBL/GenBank/DDBJ databases">
        <title>Draft genome sequences of six wheat associated Fusarium spp. isolates.</title>
        <authorList>
            <person name="Moolhuijzen P.M."/>
            <person name="Manners J.M."/>
            <person name="Wilcox S."/>
            <person name="Bellgard M.I."/>
            <person name="Gardiner D.M."/>
        </authorList>
    </citation>
    <scope>NUCLEOTIDE SEQUENCE</scope>
    <source>
        <strain evidence="1">CS3427</strain>
        <strain evidence="1">CS3427</strain>
    </source>
</reference>
<proteinExistence type="predicted"/>
<comment type="caution">
    <text evidence="1">The sequence shown here is derived from an EMBL/GenBank/DDBJ whole genome shotgun (WGS) entry which is preliminary data.</text>
</comment>
<protein>
    <submittedName>
        <fullName evidence="1">WGS project CBMD000000000 data, contig CS3427_c000755</fullName>
    </submittedName>
</protein>
<dbReference type="EMBL" id="CBMD010000754">
    <property type="protein sequence ID" value="CEG02478.1"/>
    <property type="molecule type" value="Genomic_DNA"/>
</dbReference>
<accession>A0A096PCR8</accession>
<gene>
    <name evidence="1" type="ORF">BN847_0076880</name>
</gene>
<dbReference type="AlphaFoldDB" id="A0A096PCR8"/>